<accession>A0ABY6SNV0</accession>
<sequence>MVNGDYNFGRLKGIIANLKESINDMEKAFNS</sequence>
<proteinExistence type="predicted"/>
<comment type="caution">
    <text evidence="1">The sequence shown here is derived from an EMBL/GenBank/DDBJ whole genome shotgun (WGS) entry which is preliminary data.</text>
</comment>
<protein>
    <submittedName>
        <fullName evidence="1">Uncharacterized protein</fullName>
    </submittedName>
</protein>
<evidence type="ECO:0000313" key="2">
    <source>
        <dbReference type="Proteomes" id="UP000277570"/>
    </source>
</evidence>
<name>A0ABY6SNV0_9CLOT</name>
<dbReference type="Proteomes" id="UP000277570">
    <property type="component" value="Unassembled WGS sequence"/>
</dbReference>
<keyword evidence="2" id="KW-1185">Reference proteome</keyword>
<evidence type="ECO:0000313" key="1">
    <source>
        <dbReference type="EMBL" id="VDG69811.1"/>
    </source>
</evidence>
<organism evidence="1 2">
    <name type="scientific">Clostridium carnis</name>
    <dbReference type="NCBI Taxonomy" id="1530"/>
    <lineage>
        <taxon>Bacteria</taxon>
        <taxon>Bacillati</taxon>
        <taxon>Bacillota</taxon>
        <taxon>Clostridia</taxon>
        <taxon>Eubacteriales</taxon>
        <taxon>Clostridiaceae</taxon>
        <taxon>Clostridium</taxon>
    </lineage>
</organism>
<dbReference type="EMBL" id="UYIN01000001">
    <property type="protein sequence ID" value="VDG69811.1"/>
    <property type="molecule type" value="Genomic_DNA"/>
</dbReference>
<gene>
    <name evidence="1" type="ORF">NCTC10913_00450</name>
</gene>
<reference evidence="1 2" key="1">
    <citation type="submission" date="2018-11" db="EMBL/GenBank/DDBJ databases">
        <authorList>
            <consortium name="Pathogen Informatics"/>
        </authorList>
    </citation>
    <scope>NUCLEOTIDE SEQUENCE [LARGE SCALE GENOMIC DNA]</scope>
    <source>
        <strain evidence="1 2">NCTC10913</strain>
    </source>
</reference>